<dbReference type="EMBL" id="JADCNM010000008">
    <property type="protein sequence ID" value="KAG0471558.1"/>
    <property type="molecule type" value="Genomic_DNA"/>
</dbReference>
<evidence type="ECO:0000256" key="5">
    <source>
        <dbReference type="ARBA" id="ARBA00022771"/>
    </source>
</evidence>
<keyword evidence="11" id="KW-0539">Nucleus</keyword>
<feature type="compositionally biased region" description="Polar residues" evidence="12">
    <location>
        <begin position="144"/>
        <end position="158"/>
    </location>
</feature>
<evidence type="ECO:0000259" key="13">
    <source>
        <dbReference type="PROSITE" id="PS51523"/>
    </source>
</evidence>
<evidence type="ECO:0000313" key="14">
    <source>
        <dbReference type="EMBL" id="KAG0470012.1"/>
    </source>
</evidence>
<sequence>MDHGVKGQRMYGECMRNHAASLGAYASDGCGEFFADNSRPGGHFCAACGCHRNFHRKLLLGNYSSHLATEERLDGRRRARTKFTAEQKSNMRSFAERLGWRMPKQPELEGELEVERFCTEVGVSRQVFKVWMHNHKNGGAASGASVTPANSSSATNSDGWPAGCSIESGQGGGDMKTIASA</sequence>
<keyword evidence="5" id="KW-0863">Zinc-finger</keyword>
<keyword evidence="6" id="KW-0862">Zinc</keyword>
<dbReference type="EMBL" id="JADCNL010000008">
    <property type="protein sequence ID" value="KAG0470012.1"/>
    <property type="molecule type" value="Genomic_DNA"/>
</dbReference>
<evidence type="ECO:0000256" key="4">
    <source>
        <dbReference type="ARBA" id="ARBA00022723"/>
    </source>
</evidence>
<dbReference type="GO" id="GO:0003700">
    <property type="term" value="F:DNA-binding transcription factor activity"/>
    <property type="evidence" value="ECO:0007669"/>
    <property type="project" value="TreeGrafter"/>
</dbReference>
<keyword evidence="10" id="KW-0804">Transcription</keyword>
<comment type="subunit">
    <text evidence="3">Homo- and heterodimer with other ZFHD proteins.</text>
</comment>
<evidence type="ECO:0000256" key="7">
    <source>
        <dbReference type="ARBA" id="ARBA00023015"/>
    </source>
</evidence>
<protein>
    <recommendedName>
        <fullName evidence="13">ZF-HD dimerization-type domain-containing protein</fullName>
    </recommendedName>
</protein>
<dbReference type="SUPFAM" id="SSF46689">
    <property type="entry name" value="Homeodomain-like"/>
    <property type="match status" value="1"/>
</dbReference>
<dbReference type="GO" id="GO:0005634">
    <property type="term" value="C:nucleus"/>
    <property type="evidence" value="ECO:0007669"/>
    <property type="project" value="UniProtKB-SubCell"/>
</dbReference>
<keyword evidence="4" id="KW-0479">Metal-binding</keyword>
<dbReference type="NCBIfam" id="TIGR01565">
    <property type="entry name" value="homeo_ZF_HD"/>
    <property type="match status" value="1"/>
</dbReference>
<keyword evidence="7" id="KW-0805">Transcription regulation</keyword>
<evidence type="ECO:0000256" key="1">
    <source>
        <dbReference type="ARBA" id="ARBA00004049"/>
    </source>
</evidence>
<dbReference type="Proteomes" id="UP000639772">
    <property type="component" value="Unassembled WGS sequence"/>
</dbReference>
<dbReference type="GO" id="GO:0050793">
    <property type="term" value="P:regulation of developmental process"/>
    <property type="evidence" value="ECO:0007669"/>
    <property type="project" value="TreeGrafter"/>
</dbReference>
<evidence type="ECO:0000256" key="9">
    <source>
        <dbReference type="ARBA" id="ARBA00023155"/>
    </source>
</evidence>
<dbReference type="PANTHER" id="PTHR31948:SF16">
    <property type="entry name" value="ZINC-FINGER HOMEODOMAIN PROTEIN 11"/>
    <property type="match status" value="1"/>
</dbReference>
<evidence type="ECO:0000256" key="2">
    <source>
        <dbReference type="ARBA" id="ARBA00004123"/>
    </source>
</evidence>
<comment type="caution">
    <text evidence="14">The sequence shown here is derived from an EMBL/GenBank/DDBJ whole genome shotgun (WGS) entry which is preliminary data.</text>
</comment>
<evidence type="ECO:0000256" key="8">
    <source>
        <dbReference type="ARBA" id="ARBA00023125"/>
    </source>
</evidence>
<dbReference type="InterPro" id="IPR006455">
    <property type="entry name" value="Homeodomain_ZF_HD"/>
</dbReference>
<feature type="region of interest" description="Disordered" evidence="12">
    <location>
        <begin position="139"/>
        <end position="181"/>
    </location>
</feature>
<organism evidence="14 16">
    <name type="scientific">Vanilla planifolia</name>
    <name type="common">Vanilla</name>
    <dbReference type="NCBI Taxonomy" id="51239"/>
    <lineage>
        <taxon>Eukaryota</taxon>
        <taxon>Viridiplantae</taxon>
        <taxon>Streptophyta</taxon>
        <taxon>Embryophyta</taxon>
        <taxon>Tracheophyta</taxon>
        <taxon>Spermatophyta</taxon>
        <taxon>Magnoliopsida</taxon>
        <taxon>Liliopsida</taxon>
        <taxon>Asparagales</taxon>
        <taxon>Orchidaceae</taxon>
        <taxon>Vanilloideae</taxon>
        <taxon>Vanilleae</taxon>
        <taxon>Vanilla</taxon>
    </lineage>
</organism>
<dbReference type="Gene3D" id="1.10.10.60">
    <property type="entry name" value="Homeodomain-like"/>
    <property type="match status" value="1"/>
</dbReference>
<keyword evidence="16" id="KW-1185">Reference proteome</keyword>
<dbReference type="OrthoDB" id="1884189at2759"/>
<dbReference type="PROSITE" id="PS51523">
    <property type="entry name" value="ZF_HD_DIMER"/>
    <property type="match status" value="1"/>
</dbReference>
<dbReference type="NCBIfam" id="TIGR01566">
    <property type="entry name" value="ZF_HD_prot_N"/>
    <property type="match status" value="1"/>
</dbReference>
<gene>
    <name evidence="15" type="ORF">HPP92_016104</name>
    <name evidence="14" type="ORF">HPP92_016712</name>
</gene>
<accession>A0A835QJD8</accession>
<keyword evidence="8" id="KW-0238">DNA-binding</keyword>
<dbReference type="PANTHER" id="PTHR31948">
    <property type="entry name" value="ZINC-FINGER HOMEODOMAIN PROTEIN 2"/>
    <property type="match status" value="1"/>
</dbReference>
<comment type="subcellular location">
    <subcellularLocation>
        <location evidence="2">Nucleus</location>
    </subcellularLocation>
</comment>
<dbReference type="Pfam" id="PF04770">
    <property type="entry name" value="ZF-HD_dimer"/>
    <property type="match status" value="1"/>
</dbReference>
<name>A0A835QJD8_VANPL</name>
<comment type="function">
    <text evidence="1">Putative transcription factor.</text>
</comment>
<keyword evidence="9" id="KW-0371">Homeobox</keyword>
<evidence type="ECO:0000313" key="16">
    <source>
        <dbReference type="Proteomes" id="UP000636800"/>
    </source>
</evidence>
<dbReference type="InterPro" id="IPR009057">
    <property type="entry name" value="Homeodomain-like_sf"/>
</dbReference>
<evidence type="ECO:0000256" key="11">
    <source>
        <dbReference type="ARBA" id="ARBA00023242"/>
    </source>
</evidence>
<evidence type="ECO:0000256" key="12">
    <source>
        <dbReference type="SAM" id="MobiDB-lite"/>
    </source>
</evidence>
<dbReference type="GO" id="GO:0000976">
    <property type="term" value="F:transcription cis-regulatory region binding"/>
    <property type="evidence" value="ECO:0007669"/>
    <property type="project" value="TreeGrafter"/>
</dbReference>
<evidence type="ECO:0000256" key="10">
    <source>
        <dbReference type="ARBA" id="ARBA00023163"/>
    </source>
</evidence>
<evidence type="ECO:0000256" key="3">
    <source>
        <dbReference type="ARBA" id="ARBA00011416"/>
    </source>
</evidence>
<dbReference type="GO" id="GO:0008270">
    <property type="term" value="F:zinc ion binding"/>
    <property type="evidence" value="ECO:0007669"/>
    <property type="project" value="UniProtKB-KW"/>
</dbReference>
<dbReference type="InterPro" id="IPR006456">
    <property type="entry name" value="ZF_HD_homeobox_Cys/His_dimer"/>
</dbReference>
<reference evidence="16 17" key="1">
    <citation type="journal article" date="2020" name="Nat. Food">
        <title>A phased Vanilla planifolia genome enables genetic improvement of flavour and production.</title>
        <authorList>
            <person name="Hasing T."/>
            <person name="Tang H."/>
            <person name="Brym M."/>
            <person name="Khazi F."/>
            <person name="Huang T."/>
            <person name="Chambers A.H."/>
        </authorList>
    </citation>
    <scope>NUCLEOTIDE SEQUENCE [LARGE SCALE GENOMIC DNA]</scope>
    <source>
        <tissue evidence="14">Leaf</tissue>
    </source>
</reference>
<evidence type="ECO:0000313" key="17">
    <source>
        <dbReference type="Proteomes" id="UP000639772"/>
    </source>
</evidence>
<dbReference type="Proteomes" id="UP000636800">
    <property type="component" value="Unassembled WGS sequence"/>
</dbReference>
<evidence type="ECO:0000313" key="15">
    <source>
        <dbReference type="EMBL" id="KAG0471558.1"/>
    </source>
</evidence>
<evidence type="ECO:0000256" key="6">
    <source>
        <dbReference type="ARBA" id="ARBA00022833"/>
    </source>
</evidence>
<dbReference type="AlphaFoldDB" id="A0A835QJD8"/>
<proteinExistence type="predicted"/>
<feature type="domain" description="ZF-HD dimerization-type" evidence="13">
    <location>
        <begin position="11"/>
        <end position="58"/>
    </location>
</feature>